<dbReference type="STRING" id="1447883.A0A2B7Z4Q4"/>
<feature type="region of interest" description="Disordered" evidence="2">
    <location>
        <begin position="209"/>
        <end position="235"/>
    </location>
</feature>
<feature type="disulfide bond" evidence="1">
    <location>
        <begin position="294"/>
        <end position="304"/>
    </location>
</feature>
<feature type="disulfide bond" evidence="1">
    <location>
        <begin position="284"/>
        <end position="293"/>
    </location>
</feature>
<feature type="signal peptide" evidence="3">
    <location>
        <begin position="1"/>
        <end position="17"/>
    </location>
</feature>
<dbReference type="PANTHER" id="PTHR31048">
    <property type="entry name" value="OS03G0233200 PROTEIN"/>
    <property type="match status" value="1"/>
</dbReference>
<evidence type="ECO:0008006" key="6">
    <source>
        <dbReference type="Google" id="ProtNLM"/>
    </source>
</evidence>
<evidence type="ECO:0000256" key="3">
    <source>
        <dbReference type="SAM" id="SignalP"/>
    </source>
</evidence>
<dbReference type="PIRSF" id="PIRSF002703">
    <property type="entry name" value="Thaumatin"/>
    <property type="match status" value="1"/>
</dbReference>
<evidence type="ECO:0000256" key="1">
    <source>
        <dbReference type="PIRSR" id="PIRSR002703-1"/>
    </source>
</evidence>
<reference evidence="4 5" key="1">
    <citation type="submission" date="2017-10" db="EMBL/GenBank/DDBJ databases">
        <title>Comparative genomics in systemic dimorphic fungi from Ajellomycetaceae.</title>
        <authorList>
            <person name="Munoz J.F."/>
            <person name="Mcewen J.G."/>
            <person name="Clay O.K."/>
            <person name="Cuomo C.A."/>
        </authorList>
    </citation>
    <scope>NUCLEOTIDE SEQUENCE [LARGE SCALE GENOMIC DNA]</scope>
    <source>
        <strain evidence="4 5">UAMH7299</strain>
    </source>
</reference>
<dbReference type="PROSITE" id="PS51367">
    <property type="entry name" value="THAUMATIN_2"/>
    <property type="match status" value="1"/>
</dbReference>
<protein>
    <recommendedName>
        <fullName evidence="6">Thaumatin family protein</fullName>
    </recommendedName>
</protein>
<dbReference type="SMART" id="SM00205">
    <property type="entry name" value="THN"/>
    <property type="match status" value="1"/>
</dbReference>
<dbReference type="Gene3D" id="2.60.110.10">
    <property type="entry name" value="Thaumatin"/>
    <property type="match status" value="1"/>
</dbReference>
<feature type="disulfide bond" evidence="1">
    <location>
        <begin position="44"/>
        <end position="345"/>
    </location>
</feature>
<feature type="disulfide bond" evidence="1">
    <location>
        <begin position="123"/>
        <end position="129"/>
    </location>
</feature>
<keyword evidence="3" id="KW-0732">Signal</keyword>
<sequence>MFFFIILALLRLPFSGAIHHMQRRAPAWVNPRDAVRFLRVSNRCSDDISPAIQTQAGFGPAVHGFRLPAGESRLLNVSADWQGRVWGRTNCSFPGVKGTPFRSLGLRGKEEKRDGRACWTGDCGGLLDCKGSGQPPATLAEFTLESESRQTFYDISLVDGYNVAMGIIALLDYPNNTSASQSILPNQTNPVCIGSPHFLARNDDFHMDSDFANATSPTADPKSKQSKSQPHLLPLERSQSLKTVRRWCPWDLQLQPPEKPGYGIYPYPDDHIERPLFNPCYSACAKDNKPEHCCAGKYNSPKKCRPNFYSEKAKKICPDAYSYAYDDETSTFAIPSGSGFEVVFCPMGRSSDILDHLRK</sequence>
<accession>A0A2B7Z4Q4</accession>
<dbReference type="SUPFAM" id="SSF49870">
    <property type="entry name" value="Osmotin, thaumatin-like protein"/>
    <property type="match status" value="1"/>
</dbReference>
<keyword evidence="1" id="KW-1015">Disulfide bond</keyword>
<comment type="caution">
    <text evidence="4">The sequence shown here is derived from an EMBL/GenBank/DDBJ whole genome shotgun (WGS) entry which is preliminary data.</text>
</comment>
<organism evidence="4 5">
    <name type="scientific">Polytolypa hystricis (strain UAMH7299)</name>
    <dbReference type="NCBI Taxonomy" id="1447883"/>
    <lineage>
        <taxon>Eukaryota</taxon>
        <taxon>Fungi</taxon>
        <taxon>Dikarya</taxon>
        <taxon>Ascomycota</taxon>
        <taxon>Pezizomycotina</taxon>
        <taxon>Eurotiomycetes</taxon>
        <taxon>Eurotiomycetidae</taxon>
        <taxon>Onygenales</taxon>
        <taxon>Onygenales incertae sedis</taxon>
        <taxon>Polytolypa</taxon>
    </lineage>
</organism>
<dbReference type="InterPro" id="IPR037176">
    <property type="entry name" value="Osmotin/thaumatin-like_sf"/>
</dbReference>
<dbReference type="Pfam" id="PF00314">
    <property type="entry name" value="Thaumatin"/>
    <property type="match status" value="1"/>
</dbReference>
<dbReference type="EMBL" id="PDNA01000001">
    <property type="protein sequence ID" value="PGH28229.1"/>
    <property type="molecule type" value="Genomic_DNA"/>
</dbReference>
<feature type="chain" id="PRO_5012315617" description="Thaumatin family protein" evidence="3">
    <location>
        <begin position="18"/>
        <end position="359"/>
    </location>
</feature>
<evidence type="ECO:0000313" key="4">
    <source>
        <dbReference type="EMBL" id="PGH28229.1"/>
    </source>
</evidence>
<feature type="disulfide bond" evidence="1">
    <location>
        <begin position="248"/>
        <end position="280"/>
    </location>
</feature>
<dbReference type="AlphaFoldDB" id="A0A2B7Z4Q4"/>
<evidence type="ECO:0000313" key="5">
    <source>
        <dbReference type="Proteomes" id="UP000224634"/>
    </source>
</evidence>
<name>A0A2B7Z4Q4_POLH7</name>
<keyword evidence="5" id="KW-1185">Reference proteome</keyword>
<dbReference type="InterPro" id="IPR001938">
    <property type="entry name" value="Thaumatin"/>
</dbReference>
<dbReference type="OrthoDB" id="202203at2759"/>
<gene>
    <name evidence="4" type="ORF">AJ80_00120</name>
</gene>
<evidence type="ECO:0000256" key="2">
    <source>
        <dbReference type="SAM" id="MobiDB-lite"/>
    </source>
</evidence>
<feature type="disulfide bond" evidence="1">
    <location>
        <begin position="91"/>
        <end position="118"/>
    </location>
</feature>
<dbReference type="Proteomes" id="UP000224634">
    <property type="component" value="Unassembled WGS sequence"/>
</dbReference>
<proteinExistence type="predicted"/>